<sequence>MSPAVLLMLPRSSSDVFELTSEFERQDKKLKTYSEISQTLSKVSHSAAQSVAPNLAEILLNHGQLKARLATSLDGVGHLWDEIFARVNREVNYIIDQQVEKAKGIIAQEVDRAIQNSAQNELQHQRDVNHASKRVRDDEDAYDREKRRRLNSWESPAAPQVQQNAAAGTTDVLQQMQTMITQSLASIQSLTQENQELKIRSSSKAPPTGPSAKRDSSPFSSNDRYKHRKDYAGESRYGRGGSPPREPGSSRDYGHGRSYDKYEKHNDKPNGNTWNRE</sequence>
<evidence type="ECO:0000313" key="3">
    <source>
        <dbReference type="Proteomes" id="UP000054007"/>
    </source>
</evidence>
<name>A0A0D7BIA0_9AGAR</name>
<feature type="compositionally biased region" description="Polar residues" evidence="1">
    <location>
        <begin position="195"/>
        <end position="205"/>
    </location>
</feature>
<feature type="region of interest" description="Disordered" evidence="1">
    <location>
        <begin position="195"/>
        <end position="277"/>
    </location>
</feature>
<dbReference type="STRING" id="1314674.A0A0D7BIA0"/>
<feature type="region of interest" description="Disordered" evidence="1">
    <location>
        <begin position="119"/>
        <end position="167"/>
    </location>
</feature>
<accession>A0A0D7BIA0</accession>
<dbReference type="EMBL" id="KN880475">
    <property type="protein sequence ID" value="KIY69960.1"/>
    <property type="molecule type" value="Genomic_DNA"/>
</dbReference>
<evidence type="ECO:0000313" key="2">
    <source>
        <dbReference type="EMBL" id="KIY69960.1"/>
    </source>
</evidence>
<evidence type="ECO:0000256" key="1">
    <source>
        <dbReference type="SAM" id="MobiDB-lite"/>
    </source>
</evidence>
<reference evidence="2 3" key="1">
    <citation type="journal article" date="2015" name="Fungal Genet. Biol.">
        <title>Evolution of novel wood decay mechanisms in Agaricales revealed by the genome sequences of Fistulina hepatica and Cylindrobasidium torrendii.</title>
        <authorList>
            <person name="Floudas D."/>
            <person name="Held B.W."/>
            <person name="Riley R."/>
            <person name="Nagy L.G."/>
            <person name="Koehler G."/>
            <person name="Ransdell A.S."/>
            <person name="Younus H."/>
            <person name="Chow J."/>
            <person name="Chiniquy J."/>
            <person name="Lipzen A."/>
            <person name="Tritt A."/>
            <person name="Sun H."/>
            <person name="Haridas S."/>
            <person name="LaButti K."/>
            <person name="Ohm R.A."/>
            <person name="Kues U."/>
            <person name="Blanchette R.A."/>
            <person name="Grigoriev I.V."/>
            <person name="Minto R.E."/>
            <person name="Hibbett D.S."/>
        </authorList>
    </citation>
    <scope>NUCLEOTIDE SEQUENCE [LARGE SCALE GENOMIC DNA]</scope>
    <source>
        <strain evidence="2 3">FP15055 ss-10</strain>
    </source>
</reference>
<keyword evidence="3" id="KW-1185">Reference proteome</keyword>
<feature type="compositionally biased region" description="Low complexity" evidence="1">
    <location>
        <begin position="156"/>
        <end position="167"/>
    </location>
</feature>
<gene>
    <name evidence="2" type="ORF">CYLTODRAFT_205523</name>
</gene>
<proteinExistence type="predicted"/>
<feature type="compositionally biased region" description="Basic and acidic residues" evidence="1">
    <location>
        <begin position="123"/>
        <end position="137"/>
    </location>
</feature>
<dbReference type="OrthoDB" id="2677428at2759"/>
<dbReference type="AlphaFoldDB" id="A0A0D7BIA0"/>
<feature type="compositionally biased region" description="Basic and acidic residues" evidence="1">
    <location>
        <begin position="248"/>
        <end position="268"/>
    </location>
</feature>
<organism evidence="2 3">
    <name type="scientific">Cylindrobasidium torrendii FP15055 ss-10</name>
    <dbReference type="NCBI Taxonomy" id="1314674"/>
    <lineage>
        <taxon>Eukaryota</taxon>
        <taxon>Fungi</taxon>
        <taxon>Dikarya</taxon>
        <taxon>Basidiomycota</taxon>
        <taxon>Agaricomycotina</taxon>
        <taxon>Agaricomycetes</taxon>
        <taxon>Agaricomycetidae</taxon>
        <taxon>Agaricales</taxon>
        <taxon>Marasmiineae</taxon>
        <taxon>Physalacriaceae</taxon>
        <taxon>Cylindrobasidium</taxon>
    </lineage>
</organism>
<protein>
    <submittedName>
        <fullName evidence="2">Uncharacterized protein</fullName>
    </submittedName>
</protein>
<dbReference type="Proteomes" id="UP000054007">
    <property type="component" value="Unassembled WGS sequence"/>
</dbReference>